<gene>
    <name evidence="1" type="ORF">GOP47_0018092</name>
</gene>
<dbReference type="Proteomes" id="UP000886520">
    <property type="component" value="Chromosome 17"/>
</dbReference>
<organism evidence="1 2">
    <name type="scientific">Adiantum capillus-veneris</name>
    <name type="common">Maidenhair fern</name>
    <dbReference type="NCBI Taxonomy" id="13818"/>
    <lineage>
        <taxon>Eukaryota</taxon>
        <taxon>Viridiplantae</taxon>
        <taxon>Streptophyta</taxon>
        <taxon>Embryophyta</taxon>
        <taxon>Tracheophyta</taxon>
        <taxon>Polypodiopsida</taxon>
        <taxon>Polypodiidae</taxon>
        <taxon>Polypodiales</taxon>
        <taxon>Pteridineae</taxon>
        <taxon>Pteridaceae</taxon>
        <taxon>Vittarioideae</taxon>
        <taxon>Adiantum</taxon>
    </lineage>
</organism>
<sequence>MFKKCLRIFMVVPEVQVQRSCWIFARQFVQVVYVISMPQTEDQVVARGQNDGGYSIEVEEDDDDCESNAHHLGFKAARRDNLARVGYIQHRLYRLETWLLVGPVDDETSMPWLQGRCSVAHSRRFPFFKCKSAPV</sequence>
<evidence type="ECO:0000313" key="1">
    <source>
        <dbReference type="EMBL" id="KAI5067564.1"/>
    </source>
</evidence>
<proteinExistence type="predicted"/>
<dbReference type="AlphaFoldDB" id="A0A9D4UGN5"/>
<comment type="caution">
    <text evidence="1">The sequence shown here is derived from an EMBL/GenBank/DDBJ whole genome shotgun (WGS) entry which is preliminary data.</text>
</comment>
<evidence type="ECO:0000313" key="2">
    <source>
        <dbReference type="Proteomes" id="UP000886520"/>
    </source>
</evidence>
<reference evidence="1" key="1">
    <citation type="submission" date="2021-01" db="EMBL/GenBank/DDBJ databases">
        <title>Adiantum capillus-veneris genome.</title>
        <authorList>
            <person name="Fang Y."/>
            <person name="Liao Q."/>
        </authorList>
    </citation>
    <scope>NUCLEOTIDE SEQUENCE</scope>
    <source>
        <strain evidence="1">H3</strain>
        <tissue evidence="1">Leaf</tissue>
    </source>
</reference>
<accession>A0A9D4UGN5</accession>
<name>A0A9D4UGN5_ADICA</name>
<dbReference type="EMBL" id="JABFUD020000017">
    <property type="protein sequence ID" value="KAI5067564.1"/>
    <property type="molecule type" value="Genomic_DNA"/>
</dbReference>
<keyword evidence="2" id="KW-1185">Reference proteome</keyword>
<protein>
    <submittedName>
        <fullName evidence="1">Uncharacterized protein</fullName>
    </submittedName>
</protein>